<dbReference type="PATRIC" id="fig|344882.3.peg.914"/>
<feature type="compositionally biased region" description="Basic residues" evidence="1">
    <location>
        <begin position="204"/>
        <end position="214"/>
    </location>
</feature>
<reference evidence="2 3" key="1">
    <citation type="submission" date="2015-05" db="EMBL/GenBank/DDBJ databases">
        <title>Genome sequencing and analysis of members of genus Stenotrophomonas.</title>
        <authorList>
            <person name="Patil P.P."/>
            <person name="Midha S."/>
            <person name="Patil P.B."/>
        </authorList>
    </citation>
    <scope>NUCLEOTIDE SEQUENCE [LARGE SCALE GENOMIC DNA]</scope>
    <source>
        <strain evidence="2 3">DSM 21858</strain>
    </source>
</reference>
<proteinExistence type="predicted"/>
<evidence type="ECO:0000313" key="3">
    <source>
        <dbReference type="Proteomes" id="UP000052052"/>
    </source>
</evidence>
<dbReference type="Pfam" id="PF11445">
    <property type="entry name" value="DUF2894"/>
    <property type="match status" value="1"/>
</dbReference>
<sequence length="214" mass="23102">MELRNTLQGWCVQGAGRMDPVRFGLIQALAGRIDQHRGRARQLLLQRLSGLIDTYAADLKAWPRSDATTSAAITALPSPLRELLDELAVAGSGSSTMADGQAASPAIAGEDLPALQQARQQWTRLRTDSQLRASLQPLPSNAGPLNSAVLVHRALSLMRDVSPAYLQHFILYADTLSSLQRLRDEYPALASGAPAASGKMTARPARKRSRKRTG</sequence>
<protein>
    <recommendedName>
        <fullName evidence="4">DUF2894 domain-containing protein</fullName>
    </recommendedName>
</protein>
<dbReference type="EMBL" id="LDJL01000013">
    <property type="protein sequence ID" value="KRG68511.1"/>
    <property type="molecule type" value="Genomic_DNA"/>
</dbReference>
<dbReference type="OrthoDB" id="6025757at2"/>
<dbReference type="Proteomes" id="UP000052052">
    <property type="component" value="Unassembled WGS sequence"/>
</dbReference>
<evidence type="ECO:0008006" key="4">
    <source>
        <dbReference type="Google" id="ProtNLM"/>
    </source>
</evidence>
<comment type="caution">
    <text evidence="2">The sequence shown here is derived from an EMBL/GenBank/DDBJ whole genome shotgun (WGS) entry which is preliminary data.</text>
</comment>
<evidence type="ECO:0000313" key="2">
    <source>
        <dbReference type="EMBL" id="KRG68511.1"/>
    </source>
</evidence>
<dbReference type="AlphaFoldDB" id="A0A0R0CFJ5"/>
<dbReference type="InterPro" id="IPR021549">
    <property type="entry name" value="DUF2894"/>
</dbReference>
<organism evidence="2 3">
    <name type="scientific">Pseudoxanthomonas dokdonensis</name>
    <dbReference type="NCBI Taxonomy" id="344882"/>
    <lineage>
        <taxon>Bacteria</taxon>
        <taxon>Pseudomonadati</taxon>
        <taxon>Pseudomonadota</taxon>
        <taxon>Gammaproteobacteria</taxon>
        <taxon>Lysobacterales</taxon>
        <taxon>Lysobacteraceae</taxon>
        <taxon>Pseudoxanthomonas</taxon>
    </lineage>
</organism>
<accession>A0A0R0CFJ5</accession>
<keyword evidence="3" id="KW-1185">Reference proteome</keyword>
<gene>
    <name evidence="2" type="ORF">ABB29_12685</name>
</gene>
<evidence type="ECO:0000256" key="1">
    <source>
        <dbReference type="SAM" id="MobiDB-lite"/>
    </source>
</evidence>
<name>A0A0R0CFJ5_9GAMM</name>
<dbReference type="STRING" id="344882.ABB29_12685"/>
<feature type="region of interest" description="Disordered" evidence="1">
    <location>
        <begin position="191"/>
        <end position="214"/>
    </location>
</feature>